<protein>
    <submittedName>
        <fullName evidence="2">Uncharacterized protein</fullName>
    </submittedName>
</protein>
<keyword evidence="1" id="KW-0812">Transmembrane</keyword>
<feature type="transmembrane region" description="Helical" evidence="1">
    <location>
        <begin position="12"/>
        <end position="35"/>
    </location>
</feature>
<feature type="transmembrane region" description="Helical" evidence="1">
    <location>
        <begin position="55"/>
        <end position="73"/>
    </location>
</feature>
<gene>
    <name evidence="2" type="ORF">GALL_430250</name>
</gene>
<evidence type="ECO:0000313" key="2">
    <source>
        <dbReference type="EMBL" id="OIQ75311.1"/>
    </source>
</evidence>
<dbReference type="AlphaFoldDB" id="A0A1J5Q5P2"/>
<accession>A0A1J5Q5P2</accession>
<feature type="transmembrane region" description="Helical" evidence="1">
    <location>
        <begin position="127"/>
        <end position="149"/>
    </location>
</feature>
<keyword evidence="1" id="KW-1133">Transmembrane helix</keyword>
<feature type="transmembrane region" description="Helical" evidence="1">
    <location>
        <begin position="267"/>
        <end position="291"/>
    </location>
</feature>
<name>A0A1J5Q5P2_9ZZZZ</name>
<keyword evidence="1" id="KW-0472">Membrane</keyword>
<feature type="transmembrane region" description="Helical" evidence="1">
    <location>
        <begin position="223"/>
        <end position="246"/>
    </location>
</feature>
<evidence type="ECO:0000256" key="1">
    <source>
        <dbReference type="SAM" id="Phobius"/>
    </source>
</evidence>
<proteinExistence type="predicted"/>
<organism evidence="2">
    <name type="scientific">mine drainage metagenome</name>
    <dbReference type="NCBI Taxonomy" id="410659"/>
    <lineage>
        <taxon>unclassified sequences</taxon>
        <taxon>metagenomes</taxon>
        <taxon>ecological metagenomes</taxon>
    </lineage>
</organism>
<reference evidence="2" key="1">
    <citation type="submission" date="2016-10" db="EMBL/GenBank/DDBJ databases">
        <title>Sequence of Gallionella enrichment culture.</title>
        <authorList>
            <person name="Poehlein A."/>
            <person name="Muehling M."/>
            <person name="Daniel R."/>
        </authorList>
    </citation>
    <scope>NUCLEOTIDE SEQUENCE</scope>
</reference>
<comment type="caution">
    <text evidence="2">The sequence shown here is derived from an EMBL/GenBank/DDBJ whole genome shotgun (WGS) entry which is preliminary data.</text>
</comment>
<sequence>MPRPYTLTAISFDRLLTCILILGIAIVAIGGIYNFRLVALQDMYESRAKLEAPTIVNYLITIFSSALLPFAFAGFVTNRAYWRGAAVVALLLFLYPITLNKTALLTPLWLVTLLLLTRFFEARSLAIMSLLGPMLAGILLIAVVGPKAAQYFSTVNFRMIAIPSIGMDVYNDFFATHDLTSFCQISILKRIMQCPYQDQLSIVMERAYGLGNFNASLFSTEGIASVGTLFAPIPVFVCGLAIALANRLSAGLSDRFILISGAIFPQILLNVPLTTTLLTHGAALLFLLWYITPRTIFGQEASEKSAETQGSATRSRSLRRAAKIA</sequence>
<dbReference type="EMBL" id="MLJW01002207">
    <property type="protein sequence ID" value="OIQ75311.1"/>
    <property type="molecule type" value="Genomic_DNA"/>
</dbReference>